<feature type="transmembrane region" description="Helical" evidence="7">
    <location>
        <begin position="207"/>
        <end position="227"/>
    </location>
</feature>
<gene>
    <name evidence="9" type="ORF">NV36_14140</name>
</gene>
<dbReference type="Pfam" id="PF02518">
    <property type="entry name" value="HATPase_c"/>
    <property type="match status" value="1"/>
</dbReference>
<dbReference type="CDD" id="cd00082">
    <property type="entry name" value="HisKA"/>
    <property type="match status" value="1"/>
</dbReference>
<evidence type="ECO:0000256" key="3">
    <source>
        <dbReference type="ARBA" id="ARBA00022553"/>
    </source>
</evidence>
<dbReference type="OrthoDB" id="1933776at2"/>
<evidence type="ECO:0000256" key="5">
    <source>
        <dbReference type="ARBA" id="ARBA00022777"/>
    </source>
</evidence>
<dbReference type="InterPro" id="IPR050351">
    <property type="entry name" value="BphY/WalK/GraS-like"/>
</dbReference>
<dbReference type="PRINTS" id="PR00344">
    <property type="entry name" value="BCTRLSENSOR"/>
</dbReference>
<dbReference type="InterPro" id="IPR036890">
    <property type="entry name" value="HATPase_C_sf"/>
</dbReference>
<feature type="domain" description="Histidine kinase" evidence="8">
    <location>
        <begin position="248"/>
        <end position="464"/>
    </location>
</feature>
<keyword evidence="7" id="KW-0812">Transmembrane</keyword>
<dbReference type="FunFam" id="3.30.565.10:FF:000006">
    <property type="entry name" value="Sensor histidine kinase WalK"/>
    <property type="match status" value="1"/>
</dbReference>
<evidence type="ECO:0000256" key="2">
    <source>
        <dbReference type="ARBA" id="ARBA00012438"/>
    </source>
</evidence>
<organism evidence="9 10">
    <name type="scientific">Dokdonia donghaensis DSW-1</name>
    <dbReference type="NCBI Taxonomy" id="1300343"/>
    <lineage>
        <taxon>Bacteria</taxon>
        <taxon>Pseudomonadati</taxon>
        <taxon>Bacteroidota</taxon>
        <taxon>Flavobacteriia</taxon>
        <taxon>Flavobacteriales</taxon>
        <taxon>Flavobacteriaceae</taxon>
        <taxon>Dokdonia</taxon>
    </lineage>
</organism>
<dbReference type="Gene3D" id="3.30.565.10">
    <property type="entry name" value="Histidine kinase-like ATPase, C-terminal domain"/>
    <property type="match status" value="1"/>
</dbReference>
<dbReference type="SUPFAM" id="SSF55874">
    <property type="entry name" value="ATPase domain of HSP90 chaperone/DNA topoisomerase II/histidine kinase"/>
    <property type="match status" value="1"/>
</dbReference>
<evidence type="ECO:0000256" key="4">
    <source>
        <dbReference type="ARBA" id="ARBA00022679"/>
    </source>
</evidence>
<dbReference type="KEGG" id="ddo:I597_1714"/>
<keyword evidence="6" id="KW-0902">Two-component regulatory system</keyword>
<dbReference type="EC" id="2.7.13.3" evidence="2"/>
<dbReference type="PATRIC" id="fig|1300343.5.peg.1721"/>
<evidence type="ECO:0000313" key="10">
    <source>
        <dbReference type="Proteomes" id="UP000030140"/>
    </source>
</evidence>
<dbReference type="Gene3D" id="1.10.287.130">
    <property type="match status" value="1"/>
</dbReference>
<reference evidence="9 10" key="1">
    <citation type="submission" date="2014-10" db="EMBL/GenBank/DDBJ databases">
        <title>Draft genome sequence of the proteorhodopsin-containing marine bacterium Dokdonia donghaensis.</title>
        <authorList>
            <person name="Gomez-Consarnau L."/>
            <person name="Gonzalez J.M."/>
            <person name="Riedel T."/>
            <person name="Jaenicke S."/>
            <person name="Wagner-Doebler I."/>
            <person name="Fuhrman J.A."/>
        </authorList>
    </citation>
    <scope>NUCLEOTIDE SEQUENCE [LARGE SCALE GENOMIC DNA]</scope>
    <source>
        <strain evidence="9 10">DSW-1</strain>
    </source>
</reference>
<dbReference type="PROSITE" id="PS50109">
    <property type="entry name" value="HIS_KIN"/>
    <property type="match status" value="1"/>
</dbReference>
<dbReference type="GO" id="GO:0016036">
    <property type="term" value="P:cellular response to phosphate starvation"/>
    <property type="evidence" value="ECO:0007669"/>
    <property type="project" value="TreeGrafter"/>
</dbReference>
<protein>
    <recommendedName>
        <fullName evidence="2">histidine kinase</fullName>
        <ecNumber evidence="2">2.7.13.3</ecNumber>
    </recommendedName>
</protein>
<dbReference type="InterPro" id="IPR005467">
    <property type="entry name" value="His_kinase_dom"/>
</dbReference>
<dbReference type="SUPFAM" id="SSF47384">
    <property type="entry name" value="Homodimeric domain of signal transducing histidine kinase"/>
    <property type="match status" value="1"/>
</dbReference>
<dbReference type="EMBL" id="JSAQ01000001">
    <property type="protein sequence ID" value="KGO07861.1"/>
    <property type="molecule type" value="Genomic_DNA"/>
</dbReference>
<keyword evidence="7" id="KW-1133">Transmembrane helix</keyword>
<dbReference type="CDD" id="cd00075">
    <property type="entry name" value="HATPase"/>
    <property type="match status" value="1"/>
</dbReference>
<evidence type="ECO:0000259" key="8">
    <source>
        <dbReference type="PROSITE" id="PS50109"/>
    </source>
</evidence>
<keyword evidence="4" id="KW-0808">Transferase</keyword>
<dbReference type="Pfam" id="PF00512">
    <property type="entry name" value="HisKA"/>
    <property type="match status" value="1"/>
</dbReference>
<accession>A0A0A2GZY6</accession>
<dbReference type="AlphaFoldDB" id="A0A0A2GZY6"/>
<dbReference type="InterPro" id="IPR003594">
    <property type="entry name" value="HATPase_dom"/>
</dbReference>
<keyword evidence="7" id="KW-0472">Membrane</keyword>
<dbReference type="SMART" id="SM00387">
    <property type="entry name" value="HATPase_c"/>
    <property type="match status" value="1"/>
</dbReference>
<comment type="caution">
    <text evidence="9">The sequence shown here is derived from an EMBL/GenBank/DDBJ whole genome shotgun (WGS) entry which is preliminary data.</text>
</comment>
<comment type="catalytic activity">
    <reaction evidence="1">
        <text>ATP + protein L-histidine = ADP + protein N-phospho-L-histidine.</text>
        <dbReference type="EC" id="2.7.13.3"/>
    </reaction>
</comment>
<dbReference type="RefSeq" id="WP_035328420.1">
    <property type="nucleotide sequence ID" value="NZ_CP015125.1"/>
</dbReference>
<dbReference type="Proteomes" id="UP000030140">
    <property type="component" value="Unassembled WGS sequence"/>
</dbReference>
<keyword evidence="10" id="KW-1185">Reference proteome</keyword>
<evidence type="ECO:0000313" key="9">
    <source>
        <dbReference type="EMBL" id="KGO07861.1"/>
    </source>
</evidence>
<evidence type="ECO:0000256" key="7">
    <source>
        <dbReference type="SAM" id="Phobius"/>
    </source>
</evidence>
<dbReference type="SMART" id="SM00388">
    <property type="entry name" value="HisKA"/>
    <property type="match status" value="1"/>
</dbReference>
<dbReference type="GO" id="GO:0005886">
    <property type="term" value="C:plasma membrane"/>
    <property type="evidence" value="ECO:0007669"/>
    <property type="project" value="TreeGrafter"/>
</dbReference>
<dbReference type="GO" id="GO:0004721">
    <property type="term" value="F:phosphoprotein phosphatase activity"/>
    <property type="evidence" value="ECO:0007669"/>
    <property type="project" value="TreeGrafter"/>
</dbReference>
<dbReference type="GO" id="GO:0000155">
    <property type="term" value="F:phosphorelay sensor kinase activity"/>
    <property type="evidence" value="ECO:0007669"/>
    <property type="project" value="InterPro"/>
</dbReference>
<keyword evidence="3" id="KW-0597">Phosphoprotein</keyword>
<sequence length="464" mass="52959">MKSKFSLLIAISALALLALCAIQAYLISNTYELKKTAFFNETSNAVSEIANDRELDSLYDALIEVDLEDHLADYFNESITKRQVVERFYRNADTYNEQYMQRYEALQLQKELGYEVAYRQNLLSIVIIDYPHTDTIFPIKDNERERIFGQKFKTGISRSINYARTFDTNEFIDRRGDSISISSYDFEVRTTQEIQVPNWKSLVLRRMWVLIVGSIILFLFVIGLLYYSIKNLITQKKIAEVKTDFINNVTHELKTPLATLGIATKSLRNEAIKSNPDAFNNTLGIVERQNSRLQKLIDQVLTNSLSAEELQLNKEQVSDNVFFKNLLSDFEIATQHAHLTVLNKVYSPEVLLRIDRFHLTTALLNVLENAVKYGKDQVTVTVTTRLVNRNYCIEISDNGTGISPADQKAIFDKFYRAGNSNVHNVKGLGLGLYFTHQIITAHGGTISLKSIENEGSTFTIKLPL</sequence>
<dbReference type="InterPro" id="IPR036097">
    <property type="entry name" value="HisK_dim/P_sf"/>
</dbReference>
<dbReference type="PANTHER" id="PTHR45453">
    <property type="entry name" value="PHOSPHATE REGULON SENSOR PROTEIN PHOR"/>
    <property type="match status" value="1"/>
</dbReference>
<proteinExistence type="predicted"/>
<name>A0A0A2GZY6_9FLAO</name>
<keyword evidence="5 9" id="KW-0418">Kinase</keyword>
<evidence type="ECO:0000256" key="6">
    <source>
        <dbReference type="ARBA" id="ARBA00023012"/>
    </source>
</evidence>
<dbReference type="InterPro" id="IPR004358">
    <property type="entry name" value="Sig_transdc_His_kin-like_C"/>
</dbReference>
<evidence type="ECO:0000256" key="1">
    <source>
        <dbReference type="ARBA" id="ARBA00000085"/>
    </source>
</evidence>
<dbReference type="InterPro" id="IPR003661">
    <property type="entry name" value="HisK_dim/P_dom"/>
</dbReference>
<dbReference type="PANTHER" id="PTHR45453:SF1">
    <property type="entry name" value="PHOSPHATE REGULON SENSOR PROTEIN PHOR"/>
    <property type="match status" value="1"/>
</dbReference>